<dbReference type="InterPro" id="IPR003599">
    <property type="entry name" value="Ig_sub"/>
</dbReference>
<dbReference type="AlphaFoldDB" id="A0A673FSK2"/>
<dbReference type="PANTHER" id="PTHR11481">
    <property type="entry name" value="IMMUNOGLOBULIN FC RECEPTOR"/>
    <property type="match status" value="1"/>
</dbReference>
<evidence type="ECO:0000313" key="4">
    <source>
        <dbReference type="Ensembl" id="ENSSRHP00000004052.1"/>
    </source>
</evidence>
<dbReference type="Pfam" id="PF13895">
    <property type="entry name" value="Ig_2"/>
    <property type="match status" value="1"/>
</dbReference>
<protein>
    <recommendedName>
        <fullName evidence="3">Ig-like domain-containing protein</fullName>
    </recommendedName>
</protein>
<keyword evidence="2" id="KW-1015">Disulfide bond</keyword>
<evidence type="ECO:0000256" key="1">
    <source>
        <dbReference type="ARBA" id="ARBA00022729"/>
    </source>
</evidence>
<dbReference type="GO" id="GO:0007166">
    <property type="term" value="P:cell surface receptor signaling pathway"/>
    <property type="evidence" value="ECO:0007669"/>
    <property type="project" value="TreeGrafter"/>
</dbReference>
<dbReference type="InterPro" id="IPR050488">
    <property type="entry name" value="Ig_Fc_receptor"/>
</dbReference>
<keyword evidence="1" id="KW-0732">Signal</keyword>
<name>A0A673FSK2_9TELE</name>
<reference evidence="4" key="2">
    <citation type="submission" date="2025-09" db="UniProtKB">
        <authorList>
            <consortium name="Ensembl"/>
        </authorList>
    </citation>
    <scope>IDENTIFICATION</scope>
</reference>
<dbReference type="InterPro" id="IPR007110">
    <property type="entry name" value="Ig-like_dom"/>
</dbReference>
<dbReference type="PANTHER" id="PTHR11481:SF64">
    <property type="entry name" value="FC RECEPTOR-LIKE PROTEIN 4"/>
    <property type="match status" value="1"/>
</dbReference>
<evidence type="ECO:0000313" key="5">
    <source>
        <dbReference type="Proteomes" id="UP000472270"/>
    </source>
</evidence>
<dbReference type="PROSITE" id="PS50835">
    <property type="entry name" value="IG_LIKE"/>
    <property type="match status" value="1"/>
</dbReference>
<dbReference type="Proteomes" id="UP000472270">
    <property type="component" value="Unassembled WGS sequence"/>
</dbReference>
<evidence type="ECO:0000256" key="2">
    <source>
        <dbReference type="ARBA" id="ARBA00023157"/>
    </source>
</evidence>
<accession>A0A673FSK2</accession>
<dbReference type="InterPro" id="IPR013783">
    <property type="entry name" value="Ig-like_fold"/>
</dbReference>
<feature type="domain" description="Ig-like" evidence="3">
    <location>
        <begin position="1"/>
        <end position="77"/>
    </location>
</feature>
<dbReference type="Ensembl" id="ENSSRHT00000004201.1">
    <property type="protein sequence ID" value="ENSSRHP00000004052.1"/>
    <property type="gene ID" value="ENSSRHG00000002762.1"/>
</dbReference>
<dbReference type="Gene3D" id="2.60.40.10">
    <property type="entry name" value="Immunoglobulins"/>
    <property type="match status" value="1"/>
</dbReference>
<evidence type="ECO:0000259" key="3">
    <source>
        <dbReference type="PROSITE" id="PS50835"/>
    </source>
</evidence>
<dbReference type="GO" id="GO:0004888">
    <property type="term" value="F:transmembrane signaling receptor activity"/>
    <property type="evidence" value="ECO:0007669"/>
    <property type="project" value="TreeGrafter"/>
</dbReference>
<organism evidence="4 5">
    <name type="scientific">Sinocyclocheilus rhinocerous</name>
    <dbReference type="NCBI Taxonomy" id="307959"/>
    <lineage>
        <taxon>Eukaryota</taxon>
        <taxon>Metazoa</taxon>
        <taxon>Chordata</taxon>
        <taxon>Craniata</taxon>
        <taxon>Vertebrata</taxon>
        <taxon>Euteleostomi</taxon>
        <taxon>Actinopterygii</taxon>
        <taxon>Neopterygii</taxon>
        <taxon>Teleostei</taxon>
        <taxon>Ostariophysi</taxon>
        <taxon>Cypriniformes</taxon>
        <taxon>Cyprinidae</taxon>
        <taxon>Cyprininae</taxon>
        <taxon>Sinocyclocheilus</taxon>
    </lineage>
</organism>
<dbReference type="SMART" id="SM00409">
    <property type="entry name" value="IG"/>
    <property type="match status" value="1"/>
</dbReference>
<dbReference type="GO" id="GO:0006955">
    <property type="term" value="P:immune response"/>
    <property type="evidence" value="ECO:0007669"/>
    <property type="project" value="TreeGrafter"/>
</dbReference>
<dbReference type="SUPFAM" id="SSF48726">
    <property type="entry name" value="Immunoglobulin"/>
    <property type="match status" value="1"/>
</dbReference>
<sequence>MPSDRVFSGETVTLRCDLEEGVDWTYGWYKDDSVVPISTERVYKFTSDESDAGKYTCRGEKKRDSRRSEISDAVTLTVSGSSNLLKCLLLTSVFKYKCLFFQSHYSDWRFHWSKYSSMFFEAGLHVCLFFPSNGRWEECLRKQLH</sequence>
<proteinExistence type="predicted"/>
<reference evidence="4" key="1">
    <citation type="submission" date="2025-08" db="UniProtKB">
        <authorList>
            <consortium name="Ensembl"/>
        </authorList>
    </citation>
    <scope>IDENTIFICATION</scope>
</reference>
<keyword evidence="5" id="KW-1185">Reference proteome</keyword>
<dbReference type="GO" id="GO:0009897">
    <property type="term" value="C:external side of plasma membrane"/>
    <property type="evidence" value="ECO:0007669"/>
    <property type="project" value="TreeGrafter"/>
</dbReference>
<dbReference type="InterPro" id="IPR036179">
    <property type="entry name" value="Ig-like_dom_sf"/>
</dbReference>
<dbReference type="FunFam" id="2.60.40.10:FF:001607">
    <property type="entry name" value="Leukocyte immune-type receptor TS32.15 L2.5a"/>
    <property type="match status" value="1"/>
</dbReference>